<dbReference type="RefSeq" id="WP_090214159.1">
    <property type="nucleotide sequence ID" value="NZ_LT629780.1"/>
</dbReference>
<keyword evidence="3" id="KW-0413">Isomerase</keyword>
<dbReference type="OrthoDB" id="270742at2"/>
<proteinExistence type="predicted"/>
<keyword evidence="1" id="KW-0732">Signal</keyword>
<dbReference type="AlphaFoldDB" id="A0A1H2H0S6"/>
<feature type="domain" description="Chalcone isomerase" evidence="2">
    <location>
        <begin position="23"/>
        <end position="182"/>
    </location>
</feature>
<dbReference type="EMBL" id="LT629780">
    <property type="protein sequence ID" value="SDU25436.1"/>
    <property type="molecule type" value="Genomic_DNA"/>
</dbReference>
<accession>A0A1H2H0S6</accession>
<protein>
    <submittedName>
        <fullName evidence="3">Chalcone isomerase-like</fullName>
    </submittedName>
</protein>
<evidence type="ECO:0000313" key="4">
    <source>
        <dbReference type="Proteomes" id="UP000243063"/>
    </source>
</evidence>
<reference evidence="4" key="1">
    <citation type="submission" date="2016-10" db="EMBL/GenBank/DDBJ databases">
        <authorList>
            <person name="Varghese N."/>
            <person name="Submissions S."/>
        </authorList>
    </citation>
    <scope>NUCLEOTIDE SEQUENCE [LARGE SCALE GENOMIC DNA]</scope>
    <source>
        <strain evidence="4">CCTCC 2012022</strain>
    </source>
</reference>
<dbReference type="Pfam" id="PF16036">
    <property type="entry name" value="Chalcone_3"/>
    <property type="match status" value="1"/>
</dbReference>
<evidence type="ECO:0000256" key="1">
    <source>
        <dbReference type="SAM" id="SignalP"/>
    </source>
</evidence>
<dbReference type="InterPro" id="IPR016087">
    <property type="entry name" value="Chalcone_isomerase"/>
</dbReference>
<sequence length="185" mass="21174">MRTLLALLLVVCGNLWASEAARLDQAGFAASHPPGSQQLVLRNRALLTWLWADVYAAALYTEPNIAPQAALREQRARRLELYYFQKIAREDVIRAAWTVLERQHDPATLARLRTGIERLHASFRDIRPGDRYALQYDPRQGLTLERNGETLLRSDDAELARAYMGIWLARDGLSEPLRQRLLAER</sequence>
<name>A0A1H2H0S6_9GAMM</name>
<evidence type="ECO:0000259" key="2">
    <source>
        <dbReference type="Pfam" id="PF16036"/>
    </source>
</evidence>
<dbReference type="STRING" id="1245526.SAMN05216580_2070"/>
<organism evidence="3 4">
    <name type="scientific">Geopseudomonas guangdongensis</name>
    <dbReference type="NCBI Taxonomy" id="1245526"/>
    <lineage>
        <taxon>Bacteria</taxon>
        <taxon>Pseudomonadati</taxon>
        <taxon>Pseudomonadota</taxon>
        <taxon>Gammaproteobacteria</taxon>
        <taxon>Pseudomonadales</taxon>
        <taxon>Pseudomonadaceae</taxon>
        <taxon>Geopseudomonas</taxon>
    </lineage>
</organism>
<gene>
    <name evidence="3" type="ORF">SAMN05216580_2070</name>
</gene>
<feature type="chain" id="PRO_5009275346" evidence="1">
    <location>
        <begin position="18"/>
        <end position="185"/>
    </location>
</feature>
<evidence type="ECO:0000313" key="3">
    <source>
        <dbReference type="EMBL" id="SDU25436.1"/>
    </source>
</evidence>
<dbReference type="GO" id="GO:0016853">
    <property type="term" value="F:isomerase activity"/>
    <property type="evidence" value="ECO:0007669"/>
    <property type="project" value="UniProtKB-KW"/>
</dbReference>
<dbReference type="Proteomes" id="UP000243063">
    <property type="component" value="Chromosome I"/>
</dbReference>
<feature type="signal peptide" evidence="1">
    <location>
        <begin position="1"/>
        <end position="17"/>
    </location>
</feature>
<keyword evidence="4" id="KW-1185">Reference proteome</keyword>